<dbReference type="AlphaFoldDB" id="A0A8H6JL33"/>
<dbReference type="Proteomes" id="UP000652219">
    <property type="component" value="Unassembled WGS sequence"/>
</dbReference>
<gene>
    <name evidence="2" type="ORF">CSOJ01_03985</name>
</gene>
<keyword evidence="3" id="KW-1185">Reference proteome</keyword>
<evidence type="ECO:0000313" key="3">
    <source>
        <dbReference type="Proteomes" id="UP000652219"/>
    </source>
</evidence>
<evidence type="ECO:0000313" key="2">
    <source>
        <dbReference type="EMBL" id="KAF6814583.1"/>
    </source>
</evidence>
<feature type="region of interest" description="Disordered" evidence="1">
    <location>
        <begin position="124"/>
        <end position="156"/>
    </location>
</feature>
<evidence type="ECO:0000256" key="1">
    <source>
        <dbReference type="SAM" id="MobiDB-lite"/>
    </source>
</evidence>
<name>A0A8H6JL33_9PEZI</name>
<reference evidence="2 3" key="1">
    <citation type="journal article" date="2020" name="Phytopathology">
        <title>Genome Sequence Resources of Colletotrichum truncatum, C. plurivorum, C. musicola, and C. sojae: Four Species Pathogenic to Soybean (Glycine max).</title>
        <authorList>
            <person name="Rogerio F."/>
            <person name="Boufleur T.R."/>
            <person name="Ciampi-Guillardi M."/>
            <person name="Sukno S.A."/>
            <person name="Thon M.R."/>
            <person name="Massola Junior N.S."/>
            <person name="Baroncelli R."/>
        </authorList>
    </citation>
    <scope>NUCLEOTIDE SEQUENCE [LARGE SCALE GENOMIC DNA]</scope>
    <source>
        <strain evidence="2 3">LFN0009</strain>
    </source>
</reference>
<organism evidence="2 3">
    <name type="scientific">Colletotrichum sojae</name>
    <dbReference type="NCBI Taxonomy" id="2175907"/>
    <lineage>
        <taxon>Eukaryota</taxon>
        <taxon>Fungi</taxon>
        <taxon>Dikarya</taxon>
        <taxon>Ascomycota</taxon>
        <taxon>Pezizomycotina</taxon>
        <taxon>Sordariomycetes</taxon>
        <taxon>Hypocreomycetidae</taxon>
        <taxon>Glomerellales</taxon>
        <taxon>Glomerellaceae</taxon>
        <taxon>Colletotrichum</taxon>
        <taxon>Colletotrichum orchidearum species complex</taxon>
    </lineage>
</organism>
<accession>A0A8H6JL33</accession>
<protein>
    <submittedName>
        <fullName evidence="2">Uncharacterized protein</fullName>
    </submittedName>
</protein>
<sequence length="156" mass="17892">MLQELVHFRTARGESQLPRLLRQLRHPADVIVTCTPPSHATKRVFHIRPSSHPSRWDGMCRGTVIRLLLARPTQCQRFLETFLQDRTARFYPHEHWAMPQQQQPRDSMYRCFTTTIASGVVGTRRLGRARHESRASSVLSTRRNGRSGHGAESTGP</sequence>
<proteinExistence type="predicted"/>
<dbReference type="EMBL" id="WIGN01000042">
    <property type="protein sequence ID" value="KAF6814583.1"/>
    <property type="molecule type" value="Genomic_DNA"/>
</dbReference>
<comment type="caution">
    <text evidence="2">The sequence shown here is derived from an EMBL/GenBank/DDBJ whole genome shotgun (WGS) entry which is preliminary data.</text>
</comment>